<dbReference type="EMBL" id="MUIO01000106">
    <property type="protein sequence ID" value="ORC56182.1"/>
    <property type="molecule type" value="Genomic_DNA"/>
</dbReference>
<dbReference type="AlphaFoldDB" id="A0A1X0MZP4"/>
<feature type="region of interest" description="Disordered" evidence="1">
    <location>
        <begin position="1"/>
        <end position="39"/>
    </location>
</feature>
<accession>A0A1X0MZP4</accession>
<evidence type="ECO:0000313" key="2">
    <source>
        <dbReference type="EMBL" id="ORC56182.1"/>
    </source>
</evidence>
<name>A0A1X0MZP4_9PSED</name>
<evidence type="ECO:0000313" key="3">
    <source>
        <dbReference type="Proteomes" id="UP000192815"/>
    </source>
</evidence>
<reference evidence="3" key="1">
    <citation type="submission" date="2017-02" db="EMBL/GenBank/DDBJ databases">
        <title>Pseudomonas floridae sp. nov., a novel pathogenic bacterial species isolated from tomato.</title>
        <authorList>
            <person name="Timilsina S."/>
            <person name="Vallad G.E."/>
            <person name="Jones J.B."/>
        </authorList>
    </citation>
    <scope>NUCLEOTIDE SEQUENCE [LARGE SCALE GENOMIC DNA]</scope>
    <source>
        <strain evidence="3">GEV388</strain>
    </source>
</reference>
<dbReference type="OrthoDB" id="6282430at2"/>
<comment type="caution">
    <text evidence="2">The sequence shown here is derived from an EMBL/GenBank/DDBJ whole genome shotgun (WGS) entry which is preliminary data.</text>
</comment>
<evidence type="ECO:0000256" key="1">
    <source>
        <dbReference type="SAM" id="MobiDB-lite"/>
    </source>
</evidence>
<keyword evidence="3" id="KW-1185">Reference proteome</keyword>
<dbReference type="Proteomes" id="UP000192815">
    <property type="component" value="Unassembled WGS sequence"/>
</dbReference>
<proteinExistence type="predicted"/>
<organism evidence="2 3">
    <name type="scientific">Pseudomonas floridensis</name>
    <dbReference type="NCBI Taxonomy" id="1958950"/>
    <lineage>
        <taxon>Bacteria</taxon>
        <taxon>Pseudomonadati</taxon>
        <taxon>Pseudomonadota</taxon>
        <taxon>Gammaproteobacteria</taxon>
        <taxon>Pseudomonadales</taxon>
        <taxon>Pseudomonadaceae</taxon>
        <taxon>Pseudomonas</taxon>
    </lineage>
</organism>
<dbReference type="RefSeq" id="WP_083185673.1">
    <property type="nucleotide sequence ID" value="NZ_CBCRZR010000020.1"/>
</dbReference>
<feature type="compositionally biased region" description="Polar residues" evidence="1">
    <location>
        <begin position="1"/>
        <end position="18"/>
    </location>
</feature>
<sequence>MMNIPSIQTAKVHQTTRSAAPAADATPVEKPASKPTNRDGVALSALARQLNESAVRAQSRDASLGFKELGILAKDIIDRIAGTGFHSNRERHDAEVPDTDDPALLERARQATLFERGSGKNPFAGLSPDQLRLIMYDESGNFTINERRAAFDEEYSQDQAWKLVMIQRYMDEYNETGKGTQTLFMILAHYNDLPPIEKAQYPTHYVANLTSGDSSALALFNSLKIRSTAPQLPSPST</sequence>
<protein>
    <submittedName>
        <fullName evidence="2">Uncharacterized protein</fullName>
    </submittedName>
</protein>
<gene>
    <name evidence="2" type="ORF">BZK31_23450</name>
</gene>